<evidence type="ECO:0000313" key="6">
    <source>
        <dbReference type="Proteomes" id="UP000283295"/>
    </source>
</evidence>
<dbReference type="InterPro" id="IPR036265">
    <property type="entry name" value="HIT-like_sf"/>
</dbReference>
<feature type="short sequence motif" description="Histidine triad motif" evidence="2 3">
    <location>
        <begin position="99"/>
        <end position="103"/>
    </location>
</feature>
<evidence type="ECO:0000256" key="3">
    <source>
        <dbReference type="PROSITE-ProRule" id="PRU00464"/>
    </source>
</evidence>
<dbReference type="InterPro" id="IPR039384">
    <property type="entry name" value="HINT"/>
</dbReference>
<dbReference type="RefSeq" id="WP_004852504.1">
    <property type="nucleotide sequence ID" value="NZ_CABIWG010000002.1"/>
</dbReference>
<dbReference type="EMBL" id="QRVK01000011">
    <property type="protein sequence ID" value="RGS43083.1"/>
    <property type="molecule type" value="Genomic_DNA"/>
</dbReference>
<evidence type="ECO:0000313" key="5">
    <source>
        <dbReference type="EMBL" id="RGS43083.1"/>
    </source>
</evidence>
<accession>A0A412ISK8</accession>
<evidence type="ECO:0000256" key="2">
    <source>
        <dbReference type="PIRSR" id="PIRSR601310-3"/>
    </source>
</evidence>
<dbReference type="PRINTS" id="PR00332">
    <property type="entry name" value="HISTRIAD"/>
</dbReference>
<dbReference type="SUPFAM" id="SSF54197">
    <property type="entry name" value="HIT-like"/>
    <property type="match status" value="1"/>
</dbReference>
<evidence type="ECO:0000256" key="1">
    <source>
        <dbReference type="PIRSR" id="PIRSR601310-1"/>
    </source>
</evidence>
<reference evidence="5 6" key="1">
    <citation type="submission" date="2018-08" db="EMBL/GenBank/DDBJ databases">
        <title>A genome reference for cultivated species of the human gut microbiota.</title>
        <authorList>
            <person name="Zou Y."/>
            <person name="Xue W."/>
            <person name="Luo G."/>
        </authorList>
    </citation>
    <scope>NUCLEOTIDE SEQUENCE [LARGE SCALE GENOMIC DNA]</scope>
    <source>
        <strain evidence="5 6">AF22-21</strain>
    </source>
</reference>
<dbReference type="PROSITE" id="PS00892">
    <property type="entry name" value="HIT_1"/>
    <property type="match status" value="1"/>
</dbReference>
<organism evidence="5 6">
    <name type="scientific">Coprococcus eutactus</name>
    <dbReference type="NCBI Taxonomy" id="33043"/>
    <lineage>
        <taxon>Bacteria</taxon>
        <taxon>Bacillati</taxon>
        <taxon>Bacillota</taxon>
        <taxon>Clostridia</taxon>
        <taxon>Lachnospirales</taxon>
        <taxon>Lachnospiraceae</taxon>
        <taxon>Coprococcus</taxon>
    </lineage>
</organism>
<dbReference type="Gene3D" id="3.30.428.10">
    <property type="entry name" value="HIT-like"/>
    <property type="match status" value="1"/>
</dbReference>
<dbReference type="PANTHER" id="PTHR46648">
    <property type="entry name" value="HIT FAMILY PROTEIN 1"/>
    <property type="match status" value="1"/>
</dbReference>
<evidence type="ECO:0000259" key="4">
    <source>
        <dbReference type="PROSITE" id="PS51084"/>
    </source>
</evidence>
<dbReference type="OrthoDB" id="9784774at2"/>
<comment type="caution">
    <text evidence="5">The sequence shown here is derived from an EMBL/GenBank/DDBJ whole genome shotgun (WGS) entry which is preliminary data.</text>
</comment>
<dbReference type="CDD" id="cd01277">
    <property type="entry name" value="HINT_subgroup"/>
    <property type="match status" value="1"/>
</dbReference>
<dbReference type="InterPro" id="IPR019808">
    <property type="entry name" value="Histidine_triad_CS"/>
</dbReference>
<dbReference type="PANTHER" id="PTHR46648:SF1">
    <property type="entry name" value="ADENOSINE 5'-MONOPHOSPHORAMIDASE HNT1"/>
    <property type="match status" value="1"/>
</dbReference>
<dbReference type="InterPro" id="IPR001310">
    <property type="entry name" value="Histidine_triad_HIT"/>
</dbReference>
<feature type="domain" description="HIT" evidence="4">
    <location>
        <begin position="7"/>
        <end position="114"/>
    </location>
</feature>
<dbReference type="PROSITE" id="PS51084">
    <property type="entry name" value="HIT_2"/>
    <property type="match status" value="1"/>
</dbReference>
<dbReference type="InterPro" id="IPR011146">
    <property type="entry name" value="HIT-like"/>
</dbReference>
<feature type="active site" description="Tele-AMP-histidine intermediate" evidence="1">
    <location>
        <position position="101"/>
    </location>
</feature>
<dbReference type="GeneID" id="92833444"/>
<protein>
    <submittedName>
        <fullName evidence="5">HIT family protein</fullName>
    </submittedName>
</protein>
<gene>
    <name evidence="5" type="ORF">DWX94_06290</name>
</gene>
<name>A0A412ISK8_9FIRM</name>
<dbReference type="GO" id="GO:0009117">
    <property type="term" value="P:nucleotide metabolic process"/>
    <property type="evidence" value="ECO:0007669"/>
    <property type="project" value="TreeGrafter"/>
</dbReference>
<dbReference type="AlphaFoldDB" id="A0A412ISK8"/>
<dbReference type="Proteomes" id="UP000283295">
    <property type="component" value="Unassembled WGS sequence"/>
</dbReference>
<proteinExistence type="predicted"/>
<dbReference type="Pfam" id="PF01230">
    <property type="entry name" value="HIT"/>
    <property type="match status" value="1"/>
</dbReference>
<sequence length="138" mass="15309">MNKDDCIFCKIANGEIPSATVYEDSVCRVILDVNPANKGHALIIPKEHFDNIYSIDAETAAKIFTIATEVAKAQKAELNPDGLNILQNNGEAAGQTVFHFHMHLVPRYIKDNVTMTWIPGKADTEELSTLSKALRKRI</sequence>
<dbReference type="GO" id="GO:0003824">
    <property type="term" value="F:catalytic activity"/>
    <property type="evidence" value="ECO:0007669"/>
    <property type="project" value="InterPro"/>
</dbReference>